<dbReference type="InterPro" id="IPR012938">
    <property type="entry name" value="Glc/Sorbosone_DH"/>
</dbReference>
<dbReference type="Pfam" id="PF07995">
    <property type="entry name" value="GSDH"/>
    <property type="match status" value="1"/>
</dbReference>
<name>A0ABT8L4V9_9BACT</name>
<keyword evidence="3" id="KW-1185">Reference proteome</keyword>
<evidence type="ECO:0000313" key="3">
    <source>
        <dbReference type="Proteomes" id="UP001172083"/>
    </source>
</evidence>
<organism evidence="2 3">
    <name type="scientific">Agaribacillus aureus</name>
    <dbReference type="NCBI Taxonomy" id="3051825"/>
    <lineage>
        <taxon>Bacteria</taxon>
        <taxon>Pseudomonadati</taxon>
        <taxon>Bacteroidota</taxon>
        <taxon>Cytophagia</taxon>
        <taxon>Cytophagales</taxon>
        <taxon>Splendidivirgaceae</taxon>
        <taxon>Agaribacillus</taxon>
    </lineage>
</organism>
<dbReference type="Gene3D" id="2.120.10.30">
    <property type="entry name" value="TolB, C-terminal domain"/>
    <property type="match status" value="1"/>
</dbReference>
<protein>
    <submittedName>
        <fullName evidence="2">PQQ-dependent sugar dehydrogenase</fullName>
    </submittedName>
</protein>
<feature type="domain" description="Glucose/Sorbosone dehydrogenase" evidence="1">
    <location>
        <begin position="45"/>
        <end position="353"/>
    </location>
</feature>
<dbReference type="InterPro" id="IPR011042">
    <property type="entry name" value="6-blade_b-propeller_TolB-like"/>
</dbReference>
<dbReference type="Proteomes" id="UP001172083">
    <property type="component" value="Unassembled WGS sequence"/>
</dbReference>
<dbReference type="PROSITE" id="PS51257">
    <property type="entry name" value="PROKAR_LIPOPROTEIN"/>
    <property type="match status" value="1"/>
</dbReference>
<comment type="caution">
    <text evidence="2">The sequence shown here is derived from an EMBL/GenBank/DDBJ whole genome shotgun (WGS) entry which is preliminary data.</text>
</comment>
<proteinExistence type="predicted"/>
<evidence type="ECO:0000313" key="2">
    <source>
        <dbReference type="EMBL" id="MDN5212081.1"/>
    </source>
</evidence>
<dbReference type="PANTHER" id="PTHR19328">
    <property type="entry name" value="HEDGEHOG-INTERACTING PROTEIN"/>
    <property type="match status" value="1"/>
</dbReference>
<dbReference type="RefSeq" id="WP_346757406.1">
    <property type="nucleotide sequence ID" value="NZ_JAUJEB010000001.1"/>
</dbReference>
<sequence length="393" mass="43573">MIFNNKILIGILFIVFLFSCQQDDEATDVESTFGLITAFPNLSFTRPVDLQHSHDNSNKLYVVEQAGVIRSFDNLAETSDTKVFLDITDRVNDSENEQGLLGLAFHPSFENNGYFYVNYTAANPNRTVISRFTTDPANGDEADKSSELVLMSISQPYDNHNGGQIAFGQDGYLYIATGDGGSGGDPDNNGQDRRTLLGSILRIDVDNQTQGLNYAVPVDNPFVGNTNNFREEIYAYGLRNPWRMSFDPESGQLWAGDVGQNAFEEIDIIEKGGNYGWKIMEGQHCFPDNDRCNRDDLITPVWEYAQTNVDRSITGGYVYRGANLPELQGLYIYGDFVSGKIWALEGNSSDNATNTLLIDSNLSIASFGTDAQNELLICAFDGRIYSLAVTKTD</sequence>
<accession>A0ABT8L4V9</accession>
<evidence type="ECO:0000259" key="1">
    <source>
        <dbReference type="Pfam" id="PF07995"/>
    </source>
</evidence>
<dbReference type="SUPFAM" id="SSF50952">
    <property type="entry name" value="Soluble quinoprotein glucose dehydrogenase"/>
    <property type="match status" value="1"/>
</dbReference>
<reference evidence="2" key="1">
    <citation type="submission" date="2023-06" db="EMBL/GenBank/DDBJ databases">
        <title>Genomic of Agaribacillus aureum.</title>
        <authorList>
            <person name="Wang G."/>
        </authorList>
    </citation>
    <scope>NUCLEOTIDE SEQUENCE</scope>
    <source>
        <strain evidence="2">BMA12</strain>
    </source>
</reference>
<dbReference type="InterPro" id="IPR011041">
    <property type="entry name" value="Quinoprot_gluc/sorb_DH_b-prop"/>
</dbReference>
<gene>
    <name evidence="2" type="ORF">QQ020_08460</name>
</gene>
<dbReference type="EMBL" id="JAUJEB010000001">
    <property type="protein sequence ID" value="MDN5212081.1"/>
    <property type="molecule type" value="Genomic_DNA"/>
</dbReference>
<dbReference type="PANTHER" id="PTHR19328:SF75">
    <property type="entry name" value="ALDOSE SUGAR DEHYDROGENASE YLII"/>
    <property type="match status" value="1"/>
</dbReference>